<dbReference type="SMART" id="SM00345">
    <property type="entry name" value="HTH_GNTR"/>
    <property type="match status" value="1"/>
</dbReference>
<dbReference type="InterPro" id="IPR050679">
    <property type="entry name" value="Bact_HTH_transcr_reg"/>
</dbReference>
<dbReference type="SUPFAM" id="SSF64288">
    <property type="entry name" value="Chorismate lyase-like"/>
    <property type="match status" value="1"/>
</dbReference>
<reference evidence="5" key="1">
    <citation type="journal article" date="2014" name="Int. J. Syst. Evol. Microbiol.">
        <title>Complete genome sequence of Corynebacterium casei LMG S-19264T (=DSM 44701T), isolated from a smear-ripened cheese.</title>
        <authorList>
            <consortium name="US DOE Joint Genome Institute (JGI-PGF)"/>
            <person name="Walter F."/>
            <person name="Albersmeier A."/>
            <person name="Kalinowski J."/>
            <person name="Ruckert C."/>
        </authorList>
    </citation>
    <scope>NUCLEOTIDE SEQUENCE</scope>
    <source>
        <strain evidence="5">JCM 3091</strain>
    </source>
</reference>
<dbReference type="Pfam" id="PF07702">
    <property type="entry name" value="UTRA"/>
    <property type="match status" value="1"/>
</dbReference>
<organism evidence="5 6">
    <name type="scientific">Pilimelia terevasa</name>
    <dbReference type="NCBI Taxonomy" id="53372"/>
    <lineage>
        <taxon>Bacteria</taxon>
        <taxon>Bacillati</taxon>
        <taxon>Actinomycetota</taxon>
        <taxon>Actinomycetes</taxon>
        <taxon>Micromonosporales</taxon>
        <taxon>Micromonosporaceae</taxon>
        <taxon>Pilimelia</taxon>
    </lineage>
</organism>
<dbReference type="SUPFAM" id="SSF46785">
    <property type="entry name" value="Winged helix' DNA-binding domain"/>
    <property type="match status" value="1"/>
</dbReference>
<dbReference type="GO" id="GO:0003700">
    <property type="term" value="F:DNA-binding transcription factor activity"/>
    <property type="evidence" value="ECO:0007669"/>
    <property type="project" value="InterPro"/>
</dbReference>
<reference evidence="5" key="2">
    <citation type="submission" date="2020-09" db="EMBL/GenBank/DDBJ databases">
        <authorList>
            <person name="Sun Q."/>
            <person name="Ohkuma M."/>
        </authorList>
    </citation>
    <scope>NUCLEOTIDE SEQUENCE</scope>
    <source>
        <strain evidence="5">JCM 3091</strain>
    </source>
</reference>
<evidence type="ECO:0000259" key="4">
    <source>
        <dbReference type="PROSITE" id="PS50949"/>
    </source>
</evidence>
<evidence type="ECO:0000313" key="5">
    <source>
        <dbReference type="EMBL" id="GGK11421.1"/>
    </source>
</evidence>
<dbReference type="SMART" id="SM00866">
    <property type="entry name" value="UTRA"/>
    <property type="match status" value="1"/>
</dbReference>
<evidence type="ECO:0000256" key="2">
    <source>
        <dbReference type="ARBA" id="ARBA00023125"/>
    </source>
</evidence>
<dbReference type="GO" id="GO:0003677">
    <property type="term" value="F:DNA binding"/>
    <property type="evidence" value="ECO:0007669"/>
    <property type="project" value="UniProtKB-KW"/>
</dbReference>
<dbReference type="InterPro" id="IPR000524">
    <property type="entry name" value="Tscrpt_reg_HTH_GntR"/>
</dbReference>
<dbReference type="InterPro" id="IPR011663">
    <property type="entry name" value="UTRA"/>
</dbReference>
<keyword evidence="2" id="KW-0238">DNA-binding</keyword>
<feature type="domain" description="HTH gntR-type" evidence="4">
    <location>
        <begin position="2"/>
        <end position="70"/>
    </location>
</feature>
<dbReference type="CDD" id="cd07377">
    <property type="entry name" value="WHTH_GntR"/>
    <property type="match status" value="1"/>
</dbReference>
<dbReference type="PANTHER" id="PTHR44846">
    <property type="entry name" value="MANNOSYL-D-GLYCERATE TRANSPORT/METABOLISM SYSTEM REPRESSOR MNGR-RELATED"/>
    <property type="match status" value="1"/>
</dbReference>
<proteinExistence type="predicted"/>
<dbReference type="InterPro" id="IPR036388">
    <property type="entry name" value="WH-like_DNA-bd_sf"/>
</dbReference>
<dbReference type="GO" id="GO:0045892">
    <property type="term" value="P:negative regulation of DNA-templated transcription"/>
    <property type="evidence" value="ECO:0007669"/>
    <property type="project" value="TreeGrafter"/>
</dbReference>
<keyword evidence="6" id="KW-1185">Reference proteome</keyword>
<dbReference type="Gene3D" id="1.10.10.10">
    <property type="entry name" value="Winged helix-like DNA-binding domain superfamily/Winged helix DNA-binding domain"/>
    <property type="match status" value="1"/>
</dbReference>
<evidence type="ECO:0000313" key="6">
    <source>
        <dbReference type="Proteomes" id="UP000662200"/>
    </source>
</evidence>
<dbReference type="PRINTS" id="PR00035">
    <property type="entry name" value="HTHGNTR"/>
</dbReference>
<dbReference type="InterPro" id="IPR028978">
    <property type="entry name" value="Chorismate_lyase_/UTRA_dom_sf"/>
</dbReference>
<dbReference type="AlphaFoldDB" id="A0A8J3FDT8"/>
<dbReference type="PANTHER" id="PTHR44846:SF17">
    <property type="entry name" value="GNTR-FAMILY TRANSCRIPTIONAL REGULATOR"/>
    <property type="match status" value="1"/>
</dbReference>
<dbReference type="Gene3D" id="3.40.1410.10">
    <property type="entry name" value="Chorismate lyase-like"/>
    <property type="match status" value="1"/>
</dbReference>
<dbReference type="Pfam" id="PF00392">
    <property type="entry name" value="GntR"/>
    <property type="match status" value="1"/>
</dbReference>
<accession>A0A8J3FDT8</accession>
<evidence type="ECO:0000256" key="1">
    <source>
        <dbReference type="ARBA" id="ARBA00023015"/>
    </source>
</evidence>
<keyword evidence="1" id="KW-0805">Transcription regulation</keyword>
<dbReference type="PROSITE" id="PS50949">
    <property type="entry name" value="HTH_GNTR"/>
    <property type="match status" value="1"/>
</dbReference>
<dbReference type="EMBL" id="BMQC01000001">
    <property type="protein sequence ID" value="GGK11421.1"/>
    <property type="molecule type" value="Genomic_DNA"/>
</dbReference>
<comment type="caution">
    <text evidence="5">The sequence shown here is derived from an EMBL/GenBank/DDBJ whole genome shotgun (WGS) entry which is preliminary data.</text>
</comment>
<dbReference type="InterPro" id="IPR036390">
    <property type="entry name" value="WH_DNA-bd_sf"/>
</dbReference>
<sequence>MATKYDRVVDLLRTRIEDGTYPAGTRLPAETALAEEIGFTVQVVRRALSELQAEGLIDRIHGRGTWVRQQRRPVERTTERYVWEKQRVHASEEERASTGATERDAGLEVHDLLFEAEYAEVEAPADLAATFEVSTSTKLLRRTYRTRTHGDAPFNVSTSYLPLDLVAANPALLDSTREPWPGGTQHQLFTVGVEVDRIIDKVTARPPRADEVAALDLPAGVAVLVLRKVSIDITGRVVEVADVVLPGDRTQLVYTTQLPRWSA</sequence>
<dbReference type="Proteomes" id="UP000662200">
    <property type="component" value="Unassembled WGS sequence"/>
</dbReference>
<protein>
    <submittedName>
        <fullName evidence="5">Transcriptional regulator</fullName>
    </submittedName>
</protein>
<keyword evidence="3" id="KW-0804">Transcription</keyword>
<name>A0A8J3FDT8_9ACTN</name>
<gene>
    <name evidence="5" type="ORF">GCM10010124_00040</name>
</gene>
<dbReference type="RefSeq" id="WP_189112066.1">
    <property type="nucleotide sequence ID" value="NZ_BMQC01000001.1"/>
</dbReference>
<evidence type="ECO:0000256" key="3">
    <source>
        <dbReference type="ARBA" id="ARBA00023163"/>
    </source>
</evidence>